<evidence type="ECO:0000256" key="1">
    <source>
        <dbReference type="ARBA" id="ARBA00001148"/>
    </source>
</evidence>
<dbReference type="EC" id="4.2.1.77" evidence="3"/>
<comment type="catalytic activity">
    <reaction evidence="1">
        <text>trans-3-hydroxy-L-proline = 1-pyrroline-2-carboxylate + H2O</text>
        <dbReference type="Rhea" id="RHEA:10320"/>
        <dbReference type="ChEBI" id="CHEBI:15377"/>
        <dbReference type="ChEBI" id="CHEBI:39785"/>
        <dbReference type="ChEBI" id="CHEBI:57938"/>
        <dbReference type="EC" id="4.2.1.77"/>
    </reaction>
</comment>
<dbReference type="Pfam" id="PF05544">
    <property type="entry name" value="Pro_racemase"/>
    <property type="match status" value="1"/>
</dbReference>
<evidence type="ECO:0000256" key="2">
    <source>
        <dbReference type="ARBA" id="ARBA00007529"/>
    </source>
</evidence>
<sequence>MIWCFIYLDVTVDVPTYGKVVVDIAYGGAFYAFVSAERFGLDVCASKTRDLADAAAAVSEAVKAQVTIRHPEYEDLAFLYGTIITDGKDAYSEEPTANICVIADLQVQATVN</sequence>
<protein>
    <recommendedName>
        <fullName evidence="3">trans-L-3-hydroxyproline dehydratase</fullName>
        <ecNumber evidence="3">4.2.1.77</ecNumber>
    </recommendedName>
</protein>
<comment type="similarity">
    <text evidence="2">Belongs to the proline racemase family.</text>
</comment>
<dbReference type="Gene3D" id="3.10.310.10">
    <property type="entry name" value="Diaminopimelate Epimerase, Chain A, domain 1"/>
    <property type="match status" value="1"/>
</dbReference>
<reference evidence="4" key="1">
    <citation type="thesis" date="2020" institute="ProQuest LLC" country="789 East Eisenhower Parkway, Ann Arbor, MI, USA">
        <title>Comparative Genomics and Chromosome Evolution.</title>
        <authorList>
            <person name="Mudd A.B."/>
        </authorList>
    </citation>
    <scope>NUCLEOTIDE SEQUENCE</scope>
    <source>
        <strain evidence="4">HN-11 Male</strain>
        <tissue evidence="4">Kidney and liver</tissue>
    </source>
</reference>
<comment type="caution">
    <text evidence="4">The sequence shown here is derived from an EMBL/GenBank/DDBJ whole genome shotgun (WGS) entry which is preliminary data.</text>
</comment>
<dbReference type="OrthoDB" id="6409228at2759"/>
<dbReference type="PANTHER" id="PTHR33442:SF1">
    <property type="entry name" value="TRANS-3-HYDROXY-L-PROLINE DEHYDRATASE"/>
    <property type="match status" value="1"/>
</dbReference>
<name>A0A8J6BE02_ELECQ</name>
<dbReference type="Proteomes" id="UP000770717">
    <property type="component" value="Unassembled WGS sequence"/>
</dbReference>
<organism evidence="4 5">
    <name type="scientific">Eleutherodactylus coqui</name>
    <name type="common">Puerto Rican coqui</name>
    <dbReference type="NCBI Taxonomy" id="57060"/>
    <lineage>
        <taxon>Eukaryota</taxon>
        <taxon>Metazoa</taxon>
        <taxon>Chordata</taxon>
        <taxon>Craniata</taxon>
        <taxon>Vertebrata</taxon>
        <taxon>Euteleostomi</taxon>
        <taxon>Amphibia</taxon>
        <taxon>Batrachia</taxon>
        <taxon>Anura</taxon>
        <taxon>Neobatrachia</taxon>
        <taxon>Hyloidea</taxon>
        <taxon>Eleutherodactylidae</taxon>
        <taxon>Eleutherodactylinae</taxon>
        <taxon>Eleutherodactylus</taxon>
        <taxon>Eleutherodactylus</taxon>
    </lineage>
</organism>
<keyword evidence="5" id="KW-1185">Reference proteome</keyword>
<dbReference type="InterPro" id="IPR008794">
    <property type="entry name" value="Pro_racemase_fam"/>
</dbReference>
<evidence type="ECO:0000313" key="5">
    <source>
        <dbReference type="Proteomes" id="UP000770717"/>
    </source>
</evidence>
<dbReference type="PANTHER" id="PTHR33442">
    <property type="entry name" value="TRANS-3-HYDROXY-L-PROLINE DEHYDRATASE"/>
    <property type="match status" value="1"/>
</dbReference>
<dbReference type="GO" id="GO:0050346">
    <property type="term" value="F:trans-L-3-hydroxyproline dehydratase activity"/>
    <property type="evidence" value="ECO:0007669"/>
    <property type="project" value="UniProtKB-EC"/>
</dbReference>
<dbReference type="SUPFAM" id="SSF54506">
    <property type="entry name" value="Diaminopimelate epimerase-like"/>
    <property type="match status" value="1"/>
</dbReference>
<dbReference type="AlphaFoldDB" id="A0A8J6BE02"/>
<gene>
    <name evidence="4" type="ORF">GDO78_019933</name>
</gene>
<dbReference type="EMBL" id="WNTK01044182">
    <property type="protein sequence ID" value="KAG9460728.1"/>
    <property type="molecule type" value="Genomic_DNA"/>
</dbReference>
<evidence type="ECO:0000256" key="3">
    <source>
        <dbReference type="ARBA" id="ARBA00013105"/>
    </source>
</evidence>
<evidence type="ECO:0000313" key="4">
    <source>
        <dbReference type="EMBL" id="KAG9460728.1"/>
    </source>
</evidence>
<accession>A0A8J6BE02</accession>
<proteinExistence type="inferred from homology"/>